<protein>
    <submittedName>
        <fullName evidence="2">Uncharacterized protein</fullName>
    </submittedName>
</protein>
<dbReference type="Proteomes" id="UP000652219">
    <property type="component" value="Unassembled WGS sequence"/>
</dbReference>
<proteinExistence type="predicted"/>
<dbReference type="EMBL" id="WIGN01000519">
    <property type="protein sequence ID" value="KAF6789974.1"/>
    <property type="molecule type" value="Genomic_DNA"/>
</dbReference>
<reference evidence="2 3" key="1">
    <citation type="journal article" date="2020" name="Phytopathology">
        <title>Genome Sequence Resources of Colletotrichum truncatum, C. plurivorum, C. musicola, and C. sojae: Four Species Pathogenic to Soybean (Glycine max).</title>
        <authorList>
            <person name="Rogerio F."/>
            <person name="Boufleur T.R."/>
            <person name="Ciampi-Guillardi M."/>
            <person name="Sukno S.A."/>
            <person name="Thon M.R."/>
            <person name="Massola Junior N.S."/>
            <person name="Baroncelli R."/>
        </authorList>
    </citation>
    <scope>NUCLEOTIDE SEQUENCE [LARGE SCALE GENOMIC DNA]</scope>
    <source>
        <strain evidence="2 3">LFN0009</strain>
    </source>
</reference>
<name>A0A8H6MJ15_9PEZI</name>
<keyword evidence="1" id="KW-0732">Signal</keyword>
<accession>A0A8H6MJ15</accession>
<dbReference type="AlphaFoldDB" id="A0A8H6MJ15"/>
<feature type="signal peptide" evidence="1">
    <location>
        <begin position="1"/>
        <end position="19"/>
    </location>
</feature>
<gene>
    <name evidence="2" type="ORF">CSOJ01_14696</name>
</gene>
<feature type="chain" id="PRO_5034996082" evidence="1">
    <location>
        <begin position="20"/>
        <end position="121"/>
    </location>
</feature>
<evidence type="ECO:0000313" key="2">
    <source>
        <dbReference type="EMBL" id="KAF6789974.1"/>
    </source>
</evidence>
<evidence type="ECO:0000256" key="1">
    <source>
        <dbReference type="SAM" id="SignalP"/>
    </source>
</evidence>
<keyword evidence="3" id="KW-1185">Reference proteome</keyword>
<organism evidence="2 3">
    <name type="scientific">Colletotrichum sojae</name>
    <dbReference type="NCBI Taxonomy" id="2175907"/>
    <lineage>
        <taxon>Eukaryota</taxon>
        <taxon>Fungi</taxon>
        <taxon>Dikarya</taxon>
        <taxon>Ascomycota</taxon>
        <taxon>Pezizomycotina</taxon>
        <taxon>Sordariomycetes</taxon>
        <taxon>Hypocreomycetidae</taxon>
        <taxon>Glomerellales</taxon>
        <taxon>Glomerellaceae</taxon>
        <taxon>Colletotrichum</taxon>
        <taxon>Colletotrichum orchidearum species complex</taxon>
    </lineage>
</organism>
<comment type="caution">
    <text evidence="2">The sequence shown here is derived from an EMBL/GenBank/DDBJ whole genome shotgun (WGS) entry which is preliminary data.</text>
</comment>
<sequence length="121" mass="13956">MRFSLTFLFHALLISYVNCCFDTGKQGDYGKWLLGKDLATNQEQLAVACGALVGRGEIKFAARERRHFCIQQENGFKWDFQLKYIRSGSRAIGIEECMGGMRKEVKCLRGGQTSYYNWEYM</sequence>
<evidence type="ECO:0000313" key="3">
    <source>
        <dbReference type="Proteomes" id="UP000652219"/>
    </source>
</evidence>